<reference evidence="2 3" key="1">
    <citation type="submission" date="2014-04" db="EMBL/GenBank/DDBJ databases">
        <authorList>
            <consortium name="DOE Joint Genome Institute"/>
            <person name="Kuo A."/>
            <person name="Gay G."/>
            <person name="Dore J."/>
            <person name="Kohler A."/>
            <person name="Nagy L.G."/>
            <person name="Floudas D."/>
            <person name="Copeland A."/>
            <person name="Barry K.W."/>
            <person name="Cichocki N."/>
            <person name="Veneault-Fourrey C."/>
            <person name="LaButti K."/>
            <person name="Lindquist E.A."/>
            <person name="Lipzen A."/>
            <person name="Lundell T."/>
            <person name="Morin E."/>
            <person name="Murat C."/>
            <person name="Sun H."/>
            <person name="Tunlid A."/>
            <person name="Henrissat B."/>
            <person name="Grigoriev I.V."/>
            <person name="Hibbett D.S."/>
            <person name="Martin F."/>
            <person name="Nordberg H.P."/>
            <person name="Cantor M.N."/>
            <person name="Hua S.X."/>
        </authorList>
    </citation>
    <scope>NUCLEOTIDE SEQUENCE [LARGE SCALE GENOMIC DNA]</scope>
    <source>
        <strain evidence="3">h7</strain>
    </source>
</reference>
<feature type="region of interest" description="Disordered" evidence="1">
    <location>
        <begin position="127"/>
        <end position="185"/>
    </location>
</feature>
<reference evidence="3" key="2">
    <citation type="submission" date="2015-01" db="EMBL/GenBank/DDBJ databases">
        <title>Evolutionary Origins and Diversification of the Mycorrhizal Mutualists.</title>
        <authorList>
            <consortium name="DOE Joint Genome Institute"/>
            <consortium name="Mycorrhizal Genomics Consortium"/>
            <person name="Kohler A."/>
            <person name="Kuo A."/>
            <person name="Nagy L.G."/>
            <person name="Floudas D."/>
            <person name="Copeland A."/>
            <person name="Barry K.W."/>
            <person name="Cichocki N."/>
            <person name="Veneault-Fourrey C."/>
            <person name="LaButti K."/>
            <person name="Lindquist E.A."/>
            <person name="Lipzen A."/>
            <person name="Lundell T."/>
            <person name="Morin E."/>
            <person name="Murat C."/>
            <person name="Riley R."/>
            <person name="Ohm R."/>
            <person name="Sun H."/>
            <person name="Tunlid A."/>
            <person name="Henrissat B."/>
            <person name="Grigoriev I.V."/>
            <person name="Hibbett D.S."/>
            <person name="Martin F."/>
        </authorList>
    </citation>
    <scope>NUCLEOTIDE SEQUENCE [LARGE SCALE GENOMIC DNA]</scope>
    <source>
        <strain evidence="3">h7</strain>
    </source>
</reference>
<accession>A0A0C3CUH1</accession>
<dbReference type="HOGENOM" id="CLU_088001_0_0_1"/>
<protein>
    <submittedName>
        <fullName evidence="2">Uncharacterized protein</fullName>
    </submittedName>
</protein>
<dbReference type="OrthoDB" id="3269666at2759"/>
<name>A0A0C3CUH1_HEBCY</name>
<evidence type="ECO:0000313" key="2">
    <source>
        <dbReference type="EMBL" id="KIM47764.1"/>
    </source>
</evidence>
<dbReference type="AlphaFoldDB" id="A0A0C3CUH1"/>
<dbReference type="Proteomes" id="UP000053424">
    <property type="component" value="Unassembled WGS sequence"/>
</dbReference>
<evidence type="ECO:0000313" key="3">
    <source>
        <dbReference type="Proteomes" id="UP000053424"/>
    </source>
</evidence>
<evidence type="ECO:0000256" key="1">
    <source>
        <dbReference type="SAM" id="MobiDB-lite"/>
    </source>
</evidence>
<feature type="compositionally biased region" description="Low complexity" evidence="1">
    <location>
        <begin position="128"/>
        <end position="142"/>
    </location>
</feature>
<feature type="region of interest" description="Disordered" evidence="1">
    <location>
        <begin position="1"/>
        <end position="27"/>
    </location>
</feature>
<organism evidence="2 3">
    <name type="scientific">Hebeloma cylindrosporum</name>
    <dbReference type="NCBI Taxonomy" id="76867"/>
    <lineage>
        <taxon>Eukaryota</taxon>
        <taxon>Fungi</taxon>
        <taxon>Dikarya</taxon>
        <taxon>Basidiomycota</taxon>
        <taxon>Agaricomycotina</taxon>
        <taxon>Agaricomycetes</taxon>
        <taxon>Agaricomycetidae</taxon>
        <taxon>Agaricales</taxon>
        <taxon>Agaricineae</taxon>
        <taxon>Hymenogastraceae</taxon>
        <taxon>Hebeloma</taxon>
    </lineage>
</organism>
<keyword evidence="3" id="KW-1185">Reference proteome</keyword>
<feature type="region of interest" description="Disordered" evidence="1">
    <location>
        <begin position="66"/>
        <end position="90"/>
    </location>
</feature>
<gene>
    <name evidence="2" type="ORF">M413DRAFT_439434</name>
</gene>
<sequence length="185" mass="18639">MGSKYTGEPTTAAGRFHEEASRTTDAAVAEGKQDFEQVKAVGAGYVEQAKNLTNIAVETAQGYLPTAMGGKPDNGPAASEARSKSDTGVVESVRATATSAYTAAKEAVQPHIEKIQGATQEYLGAAGGTEASAAAEPMPASSTGIPATSAPLESGPHTVDTPYPSKADKVSGSDIAASAPPTSRN</sequence>
<dbReference type="EMBL" id="KN831769">
    <property type="protein sequence ID" value="KIM47764.1"/>
    <property type="molecule type" value="Genomic_DNA"/>
</dbReference>
<proteinExistence type="predicted"/>